<keyword evidence="1" id="KW-0812">Transmembrane</keyword>
<dbReference type="Proteomes" id="UP000024635">
    <property type="component" value="Unassembled WGS sequence"/>
</dbReference>
<keyword evidence="1" id="KW-1133">Transmembrane helix</keyword>
<comment type="caution">
    <text evidence="2">The sequence shown here is derived from an EMBL/GenBank/DDBJ whole genome shotgun (WGS) entry which is preliminary data.</text>
</comment>
<evidence type="ECO:0000313" key="2">
    <source>
        <dbReference type="EMBL" id="EYC40537.1"/>
    </source>
</evidence>
<organism evidence="2 3">
    <name type="scientific">Ancylostoma ceylanicum</name>
    <dbReference type="NCBI Taxonomy" id="53326"/>
    <lineage>
        <taxon>Eukaryota</taxon>
        <taxon>Metazoa</taxon>
        <taxon>Ecdysozoa</taxon>
        <taxon>Nematoda</taxon>
        <taxon>Chromadorea</taxon>
        <taxon>Rhabditida</taxon>
        <taxon>Rhabditina</taxon>
        <taxon>Rhabditomorpha</taxon>
        <taxon>Strongyloidea</taxon>
        <taxon>Ancylostomatidae</taxon>
        <taxon>Ancylostomatinae</taxon>
        <taxon>Ancylostoma</taxon>
    </lineage>
</organism>
<keyword evidence="3" id="KW-1185">Reference proteome</keyword>
<dbReference type="EMBL" id="JARK01000208">
    <property type="protein sequence ID" value="EYC40537.1"/>
    <property type="molecule type" value="Genomic_DNA"/>
</dbReference>
<protein>
    <submittedName>
        <fullName evidence="2">Uncharacterized protein</fullName>
    </submittedName>
</protein>
<sequence>MRIENFSQDSSYNGAKLTRPEMTDLHLLRRSVSNNYDSREESLSQNSNFRTYRVYLMVALVISVLLLCTTIVLAVLLYQKIHRLDQVVSSYMNSDRNFLQTDDLSKFRRTNSISVEDNWAQPKLL</sequence>
<name>A0A016WMT1_9BILA</name>
<accession>A0A016WMT1</accession>
<dbReference type="AlphaFoldDB" id="A0A016WMT1"/>
<keyword evidence="1" id="KW-0472">Membrane</keyword>
<evidence type="ECO:0000313" key="3">
    <source>
        <dbReference type="Proteomes" id="UP000024635"/>
    </source>
</evidence>
<feature type="transmembrane region" description="Helical" evidence="1">
    <location>
        <begin position="54"/>
        <end position="78"/>
    </location>
</feature>
<reference evidence="3" key="1">
    <citation type="journal article" date="2015" name="Nat. Genet.">
        <title>The genome and transcriptome of the zoonotic hookworm Ancylostoma ceylanicum identify infection-specific gene families.</title>
        <authorList>
            <person name="Schwarz E.M."/>
            <person name="Hu Y."/>
            <person name="Antoshechkin I."/>
            <person name="Miller M.M."/>
            <person name="Sternberg P.W."/>
            <person name="Aroian R.V."/>
        </authorList>
    </citation>
    <scope>NUCLEOTIDE SEQUENCE</scope>
    <source>
        <strain evidence="3">HY135</strain>
    </source>
</reference>
<evidence type="ECO:0000256" key="1">
    <source>
        <dbReference type="SAM" id="Phobius"/>
    </source>
</evidence>
<proteinExistence type="predicted"/>
<gene>
    <name evidence="2" type="primary">Acey_s0608.g604</name>
    <name evidence="2" type="ORF">Y032_0608g604</name>
</gene>